<name>A0A1D9GAS0_MOOP1</name>
<dbReference type="EMBL" id="CP017708">
    <property type="protein sequence ID" value="AOY84746.1"/>
    <property type="molecule type" value="Genomic_DNA"/>
</dbReference>
<feature type="active site" evidence="2">
    <location>
        <position position="15"/>
    </location>
</feature>
<dbReference type="InterPro" id="IPR029069">
    <property type="entry name" value="HotDog_dom_sf"/>
</dbReference>
<gene>
    <name evidence="3" type="ORF">BJP36_18220</name>
</gene>
<dbReference type="AlphaFoldDB" id="A0A1D9GAS0"/>
<dbReference type="InterPro" id="IPR050563">
    <property type="entry name" value="4-hydroxybenzoyl-CoA_TE"/>
</dbReference>
<dbReference type="HAMAP" id="MF_02101">
    <property type="entry name" value="DHNA_CoA_hydrolase"/>
    <property type="match status" value="1"/>
</dbReference>
<reference evidence="4" key="1">
    <citation type="submission" date="2016-10" db="EMBL/GenBank/DDBJ databases">
        <title>Comparative genomics uncovers the prolific and rare metabolic potential of the cyanobacterial genus Moorea.</title>
        <authorList>
            <person name="Leao T."/>
            <person name="Castelao G."/>
            <person name="Korobeynikov A."/>
            <person name="Monroe E.A."/>
            <person name="Podell S."/>
            <person name="Glukhov E."/>
            <person name="Allen E."/>
            <person name="Gerwick W.H."/>
            <person name="Gerwick L."/>
        </authorList>
    </citation>
    <scope>NUCLEOTIDE SEQUENCE [LARGE SCALE GENOMIC DNA]</scope>
    <source>
        <strain evidence="4">JHB</strain>
    </source>
</reference>
<dbReference type="InterPro" id="IPR022829">
    <property type="entry name" value="DHNA_CoA_hydrolase"/>
</dbReference>
<comment type="pathway">
    <text evidence="2">Cofactor biosynthesis; phylloquinone biosynthesis.</text>
</comment>
<dbReference type="GO" id="GO:0047617">
    <property type="term" value="F:fatty acyl-CoA hydrolase activity"/>
    <property type="evidence" value="ECO:0007669"/>
    <property type="project" value="TreeGrafter"/>
</dbReference>
<comment type="catalytic activity">
    <reaction evidence="2">
        <text>1,4-dihydroxy-2-naphthoyl-CoA + H2O = 1,4-dihydroxy-2-naphthoate + CoA + H(+)</text>
        <dbReference type="Rhea" id="RHEA:26309"/>
        <dbReference type="ChEBI" id="CHEBI:11173"/>
        <dbReference type="ChEBI" id="CHEBI:15377"/>
        <dbReference type="ChEBI" id="CHEBI:15378"/>
        <dbReference type="ChEBI" id="CHEBI:57287"/>
        <dbReference type="ChEBI" id="CHEBI:58897"/>
        <dbReference type="EC" id="3.1.2.28"/>
    </reaction>
</comment>
<comment type="pathway">
    <text evidence="2">Quinol/quinone metabolism; 1,4-dihydroxy-2-naphthoate biosynthesis; 1,4-dihydroxy-2-naphthoate from chorismate: step 7/7.</text>
</comment>
<proteinExistence type="inferred from homology"/>
<dbReference type="UniPathway" id="UPA00995"/>
<comment type="similarity">
    <text evidence="2">Belongs to the 4-hydroxybenzoyl-CoA thioesterase family. DHNA-CoA hydrolase subfamily.</text>
</comment>
<sequence length="143" mass="15865">MSFTYNRTVRFSDTDAAGVVYFANVLSICHEAYEASLDASGINLKSFFTKPAVAIPIVHASVDFLRPMFCGDPLLIHVMPEQLSESKFEIAYQVVTASSSQQLLAKAITKHVCIDAMTRTKIPLPEEILQWLGSRQEAIGNRQ</sequence>
<accession>A0A1D9GAS0</accession>
<dbReference type="EC" id="3.1.2.28" evidence="2"/>
<keyword evidence="1 2" id="KW-0378">Hydrolase</keyword>
<dbReference type="Pfam" id="PF13279">
    <property type="entry name" value="4HBT_2"/>
    <property type="match status" value="1"/>
</dbReference>
<evidence type="ECO:0000313" key="3">
    <source>
        <dbReference type="EMBL" id="AOY84746.1"/>
    </source>
</evidence>
<dbReference type="Proteomes" id="UP000176944">
    <property type="component" value="Chromosome"/>
</dbReference>
<dbReference type="PANTHER" id="PTHR31793:SF37">
    <property type="entry name" value="ACYL-COA THIOESTER HYDROLASE YBGC"/>
    <property type="match status" value="1"/>
</dbReference>
<dbReference type="CDD" id="cd00586">
    <property type="entry name" value="4HBT"/>
    <property type="match status" value="1"/>
</dbReference>
<dbReference type="UniPathway" id="UPA01057">
    <property type="reaction ID" value="UER01033"/>
</dbReference>
<organism evidence="3 4">
    <name type="scientific">Moorena producens (strain JHB)</name>
    <dbReference type="NCBI Taxonomy" id="1454205"/>
    <lineage>
        <taxon>Bacteria</taxon>
        <taxon>Bacillati</taxon>
        <taxon>Cyanobacteriota</taxon>
        <taxon>Cyanophyceae</taxon>
        <taxon>Coleofasciculales</taxon>
        <taxon>Coleofasciculaceae</taxon>
        <taxon>Moorena</taxon>
    </lineage>
</organism>
<protein>
    <recommendedName>
        <fullName evidence="2">1,4-dihydroxy-2-naphthoyl-CoA hydrolase</fullName>
        <shortName evidence="2">DHNA-CoA hydrolase</shortName>
        <ecNumber evidence="2">3.1.2.28</ecNumber>
    </recommendedName>
    <alternativeName>
        <fullName evidence="2">DHNA-CoA thioesterase</fullName>
    </alternativeName>
</protein>
<dbReference type="PANTHER" id="PTHR31793">
    <property type="entry name" value="4-HYDROXYBENZOYL-COA THIOESTERASE FAMILY MEMBER"/>
    <property type="match status" value="1"/>
</dbReference>
<evidence type="ECO:0000256" key="2">
    <source>
        <dbReference type="HAMAP-Rule" id="MF_02101"/>
    </source>
</evidence>
<dbReference type="GO" id="GO:0042372">
    <property type="term" value="P:phylloquinone biosynthetic process"/>
    <property type="evidence" value="ECO:0007669"/>
    <property type="project" value="UniProtKB-UniRule"/>
</dbReference>
<dbReference type="Gene3D" id="3.10.129.10">
    <property type="entry name" value="Hotdog Thioesterase"/>
    <property type="match status" value="1"/>
</dbReference>
<evidence type="ECO:0000313" key="4">
    <source>
        <dbReference type="Proteomes" id="UP000176944"/>
    </source>
</evidence>
<evidence type="ECO:0000256" key="1">
    <source>
        <dbReference type="ARBA" id="ARBA00022801"/>
    </source>
</evidence>
<dbReference type="GO" id="GO:0061522">
    <property type="term" value="F:1,4-dihydroxy-2-naphthoyl-CoA thioesterase activity"/>
    <property type="evidence" value="ECO:0007669"/>
    <property type="project" value="UniProtKB-EC"/>
</dbReference>
<dbReference type="SUPFAM" id="SSF54637">
    <property type="entry name" value="Thioesterase/thiol ester dehydrase-isomerase"/>
    <property type="match status" value="1"/>
</dbReference>
<comment type="function">
    <text evidence="2">Catalyzes the hydrolysis of 1,4-dihydroxy-2-naphthoyl-CoA (DHNA-CoA) to 1,4-dihydroxy-2-naphthoate (DHNA), a reaction involved in phylloquinone (vitamin K1) biosynthesis.</text>
</comment>